<dbReference type="Pfam" id="PF07970">
    <property type="entry name" value="COPIIcoated_ERV"/>
    <property type="match status" value="1"/>
</dbReference>
<evidence type="ECO:0000256" key="2">
    <source>
        <dbReference type="SAM" id="Phobius"/>
    </source>
</evidence>
<evidence type="ECO:0000256" key="1">
    <source>
        <dbReference type="ARBA" id="ARBA00005648"/>
    </source>
</evidence>
<comment type="similarity">
    <text evidence="1">Belongs to the ERGIC family.</text>
</comment>
<proteinExistence type="inferred from homology"/>
<name>A0A0G4GDN9_9ALVE</name>
<reference evidence="4" key="1">
    <citation type="submission" date="2014-11" db="EMBL/GenBank/DDBJ databases">
        <authorList>
            <person name="Otto D Thomas"/>
            <person name="Naeem Raeece"/>
        </authorList>
    </citation>
    <scope>NUCLEOTIDE SEQUENCE</scope>
</reference>
<dbReference type="PANTHER" id="PTHR10984:SF25">
    <property type="entry name" value="ENDOPLASMIC RETICULUM-GOLGI INTERMEDIATE COMPARTMENT PROTEIN 3"/>
    <property type="match status" value="1"/>
</dbReference>
<dbReference type="InterPro" id="IPR012936">
    <property type="entry name" value="Erv_C"/>
</dbReference>
<evidence type="ECO:0000259" key="3">
    <source>
        <dbReference type="Pfam" id="PF07970"/>
    </source>
</evidence>
<sequence length="199" mass="22070">MQKSHNLLELCTTRCEFISVDTVDSVGEHQVDVQGEILKTPVDSDGVGHHAGRCCNTCMQLQEAWGEKGWSKYDVIAIAPQCKEGRGCNVAGKVTVNKIGGNVHVALGKSQVRDGKHIHEYSVTETERNVKVIKERLTGLPGVFFVYDFNPFLIQKEERRGMQFHQFIISVVAIVGGVSTFCSVLSYFCCFAVEVTSER</sequence>
<dbReference type="GO" id="GO:0030134">
    <property type="term" value="C:COPII-coated ER to Golgi transport vesicle"/>
    <property type="evidence" value="ECO:0007669"/>
    <property type="project" value="TreeGrafter"/>
</dbReference>
<dbReference type="AlphaFoldDB" id="A0A0G4GDN9"/>
<organism evidence="4">
    <name type="scientific">Chromera velia CCMP2878</name>
    <dbReference type="NCBI Taxonomy" id="1169474"/>
    <lineage>
        <taxon>Eukaryota</taxon>
        <taxon>Sar</taxon>
        <taxon>Alveolata</taxon>
        <taxon>Colpodellida</taxon>
        <taxon>Chromeraceae</taxon>
        <taxon>Chromera</taxon>
    </lineage>
</organism>
<dbReference type="PANTHER" id="PTHR10984">
    <property type="entry name" value="ENDOPLASMIC RETICULUM-GOLGI INTERMEDIATE COMPARTMENT PROTEIN"/>
    <property type="match status" value="1"/>
</dbReference>
<gene>
    <name evidence="4" type="ORF">Cvel_21346</name>
</gene>
<keyword evidence="2" id="KW-0812">Transmembrane</keyword>
<keyword evidence="2" id="KW-0472">Membrane</keyword>
<keyword evidence="2" id="KW-1133">Transmembrane helix</keyword>
<accession>A0A0G4GDN9</accession>
<dbReference type="EMBL" id="CDMZ01001095">
    <property type="protein sequence ID" value="CEM27123.1"/>
    <property type="molecule type" value="Genomic_DNA"/>
</dbReference>
<dbReference type="GO" id="GO:0005783">
    <property type="term" value="C:endoplasmic reticulum"/>
    <property type="evidence" value="ECO:0007669"/>
    <property type="project" value="TreeGrafter"/>
</dbReference>
<evidence type="ECO:0000313" key="4">
    <source>
        <dbReference type="EMBL" id="CEM27123.1"/>
    </source>
</evidence>
<protein>
    <recommendedName>
        <fullName evidence="3">Endoplasmic reticulum vesicle transporter C-terminal domain-containing protein</fullName>
    </recommendedName>
</protein>
<dbReference type="VEuPathDB" id="CryptoDB:Cvel_21346"/>
<feature type="domain" description="Endoplasmic reticulum vesicle transporter C-terminal" evidence="3">
    <location>
        <begin position="119"/>
        <end position="185"/>
    </location>
</feature>
<feature type="transmembrane region" description="Helical" evidence="2">
    <location>
        <begin position="167"/>
        <end position="188"/>
    </location>
</feature>
<dbReference type="InterPro" id="IPR045888">
    <property type="entry name" value="Erv"/>
</dbReference>